<protein>
    <recommendedName>
        <fullName evidence="1">pyridoxal kinase</fullName>
        <ecNumber evidence="1">2.7.1.35</ecNumber>
    </recommendedName>
</protein>
<dbReference type="InterPro" id="IPR013749">
    <property type="entry name" value="PM/HMP-P_kinase-1"/>
</dbReference>
<dbReference type="Proteomes" id="UP000473681">
    <property type="component" value="Unassembled WGS sequence"/>
</dbReference>
<dbReference type="InterPro" id="IPR004625">
    <property type="entry name" value="PyrdxlKinase"/>
</dbReference>
<organism evidence="7 10">
    <name type="scientific">Clostridium botulinum</name>
    <dbReference type="NCBI Taxonomy" id="1491"/>
    <lineage>
        <taxon>Bacteria</taxon>
        <taxon>Bacillati</taxon>
        <taxon>Bacillota</taxon>
        <taxon>Clostridia</taxon>
        <taxon>Eubacteriales</taxon>
        <taxon>Clostridiaceae</taxon>
        <taxon>Clostridium</taxon>
    </lineage>
</organism>
<comment type="caution">
    <text evidence="7">The sequence shown here is derived from an EMBL/GenBank/DDBJ whole genome shotgun (WGS) entry which is preliminary data.</text>
</comment>
<evidence type="ECO:0000313" key="10">
    <source>
        <dbReference type="Proteomes" id="UP000476820"/>
    </source>
</evidence>
<sequence>MNKNKQKRIAVINDLSGFGRCSLTVALPIISAMKIQCCPLPTAILSANTAFPNFFFDDYTNNMKSFTNHWQELNLNFDGICTGFLGSKNQIHIVIDFIKKFKNKNTHVLVDPIMGDNGKIYSTYTDEMCNEMKSLIKYADIITPNLTEACKLIDMPYPNRILDEKELEFIAKSLCENGPKKIVITGLQNNDYVQNYIYEIGKSPRIISVEKIGKDRCGTGDVFSSILAADMVNNLDIIDSVKKASDFISKCLEYTSELDISVHEGICFEEYLCELK</sequence>
<evidence type="ECO:0000313" key="9">
    <source>
        <dbReference type="Proteomes" id="UP000473681"/>
    </source>
</evidence>
<feature type="domain" description="Pyridoxamine kinase/Phosphomethylpyrimidine kinase" evidence="6">
    <location>
        <begin position="74"/>
        <end position="258"/>
    </location>
</feature>
<dbReference type="GO" id="GO:0005524">
    <property type="term" value="F:ATP binding"/>
    <property type="evidence" value="ECO:0007669"/>
    <property type="project" value="UniProtKB-KW"/>
</dbReference>
<keyword evidence="4 7" id="KW-0418">Kinase</keyword>
<dbReference type="GO" id="GO:0008478">
    <property type="term" value="F:pyridoxal kinase activity"/>
    <property type="evidence" value="ECO:0007669"/>
    <property type="project" value="UniProtKB-EC"/>
</dbReference>
<dbReference type="EC" id="2.7.1.35" evidence="1"/>
<dbReference type="GO" id="GO:0009443">
    <property type="term" value="P:pyridoxal 5'-phosphate salvage"/>
    <property type="evidence" value="ECO:0007669"/>
    <property type="project" value="InterPro"/>
</dbReference>
<evidence type="ECO:0000256" key="2">
    <source>
        <dbReference type="ARBA" id="ARBA00022679"/>
    </source>
</evidence>
<dbReference type="RefSeq" id="WP_053342463.1">
    <property type="nucleotide sequence ID" value="NZ_LFPA01000117.1"/>
</dbReference>
<evidence type="ECO:0000313" key="7">
    <source>
        <dbReference type="EMBL" id="NFF87479.1"/>
    </source>
</evidence>
<dbReference type="NCBIfam" id="NF005491">
    <property type="entry name" value="PRK07105.1"/>
    <property type="match status" value="1"/>
</dbReference>
<dbReference type="EMBL" id="SWOV01000012">
    <property type="protein sequence ID" value="NFF87479.1"/>
    <property type="molecule type" value="Genomic_DNA"/>
</dbReference>
<evidence type="ECO:0000256" key="4">
    <source>
        <dbReference type="ARBA" id="ARBA00022777"/>
    </source>
</evidence>
<dbReference type="Pfam" id="PF08543">
    <property type="entry name" value="Phos_pyr_kin"/>
    <property type="match status" value="1"/>
</dbReference>
<dbReference type="AlphaFoldDB" id="A0A0L9Y715"/>
<proteinExistence type="predicted"/>
<keyword evidence="3" id="KW-0547">Nucleotide-binding</keyword>
<dbReference type="Proteomes" id="UP000476820">
    <property type="component" value="Unassembled WGS sequence"/>
</dbReference>
<keyword evidence="2 7" id="KW-0808">Transferase</keyword>
<dbReference type="PANTHER" id="PTHR10534:SF2">
    <property type="entry name" value="PYRIDOXAL KINASE"/>
    <property type="match status" value="1"/>
</dbReference>
<evidence type="ECO:0000259" key="6">
    <source>
        <dbReference type="Pfam" id="PF08543"/>
    </source>
</evidence>
<dbReference type="SUPFAM" id="SSF53613">
    <property type="entry name" value="Ribokinase-like"/>
    <property type="match status" value="1"/>
</dbReference>
<dbReference type="EMBL" id="SWVK01000005">
    <property type="protein sequence ID" value="NFN34476.1"/>
    <property type="molecule type" value="Genomic_DNA"/>
</dbReference>
<evidence type="ECO:0000256" key="3">
    <source>
        <dbReference type="ARBA" id="ARBA00022741"/>
    </source>
</evidence>
<evidence type="ECO:0000313" key="8">
    <source>
        <dbReference type="EMBL" id="NFN34476.1"/>
    </source>
</evidence>
<evidence type="ECO:0000256" key="1">
    <source>
        <dbReference type="ARBA" id="ARBA00012104"/>
    </source>
</evidence>
<evidence type="ECO:0000256" key="5">
    <source>
        <dbReference type="ARBA" id="ARBA00022840"/>
    </source>
</evidence>
<keyword evidence="5" id="KW-0067">ATP-binding</keyword>
<gene>
    <name evidence="7" type="ORF">FC774_06290</name>
    <name evidence="8" type="ORF">FDB51_04885</name>
</gene>
<dbReference type="CDD" id="cd01173">
    <property type="entry name" value="pyridoxal_pyridoxamine_kinase"/>
    <property type="match status" value="1"/>
</dbReference>
<dbReference type="Gene3D" id="3.40.1190.20">
    <property type="match status" value="1"/>
</dbReference>
<dbReference type="InterPro" id="IPR029056">
    <property type="entry name" value="Ribokinase-like"/>
</dbReference>
<dbReference type="PANTHER" id="PTHR10534">
    <property type="entry name" value="PYRIDOXAL KINASE"/>
    <property type="match status" value="1"/>
</dbReference>
<dbReference type="GO" id="GO:0005829">
    <property type="term" value="C:cytosol"/>
    <property type="evidence" value="ECO:0007669"/>
    <property type="project" value="TreeGrafter"/>
</dbReference>
<reference evidence="9 10" key="1">
    <citation type="submission" date="2019-04" db="EMBL/GenBank/DDBJ databases">
        <title>Genome sequencing of Clostridium botulinum Groups I-IV and Clostridium butyricum.</title>
        <authorList>
            <person name="Brunt J."/>
            <person name="Van Vliet A.H.M."/>
            <person name="Stringer S.C."/>
            <person name="Carter A.T."/>
            <person name="Peck M.W."/>
        </authorList>
    </citation>
    <scope>NUCLEOTIDE SEQUENCE [LARGE SCALE GENOMIC DNA]</scope>
    <source>
        <strain evidence="7 10">1605</strain>
        <strain evidence="8 9">CB-K-33E</strain>
    </source>
</reference>
<dbReference type="OrthoDB" id="9800808at2"/>
<accession>A0A0L9Y715</accession>
<name>A0A0L9Y715_CLOBO</name>